<feature type="domain" description="Subtilisin-like protease fibronectin type-III" evidence="12">
    <location>
        <begin position="629"/>
        <end position="726"/>
    </location>
</feature>
<dbReference type="AlphaFoldDB" id="A0AAV5F788"/>
<name>A0AAV5F788_ELECO</name>
<keyword evidence="2 7" id="KW-0645">Protease</keyword>
<evidence type="ECO:0000259" key="10">
    <source>
        <dbReference type="Pfam" id="PF00082"/>
    </source>
</evidence>
<dbReference type="CDD" id="cd02120">
    <property type="entry name" value="PA_subtilisin_like"/>
    <property type="match status" value="1"/>
</dbReference>
<accession>A0AAV5F788</accession>
<evidence type="ECO:0000256" key="3">
    <source>
        <dbReference type="ARBA" id="ARBA00022729"/>
    </source>
</evidence>
<evidence type="ECO:0008006" key="15">
    <source>
        <dbReference type="Google" id="ProtNLM"/>
    </source>
</evidence>
<dbReference type="EMBL" id="BQKI01000082">
    <property type="protein sequence ID" value="GJN30106.1"/>
    <property type="molecule type" value="Genomic_DNA"/>
</dbReference>
<feature type="region of interest" description="Disordered" evidence="8">
    <location>
        <begin position="283"/>
        <end position="302"/>
    </location>
</feature>
<dbReference type="PRINTS" id="PR00723">
    <property type="entry name" value="SUBTILISIN"/>
</dbReference>
<dbReference type="InterPro" id="IPR000209">
    <property type="entry name" value="Peptidase_S8/S53_dom"/>
</dbReference>
<reference evidence="13" key="2">
    <citation type="submission" date="2021-12" db="EMBL/GenBank/DDBJ databases">
        <title>Resequencing data analysis of finger millet.</title>
        <authorList>
            <person name="Hatakeyama M."/>
            <person name="Aluri S."/>
            <person name="Balachadran M.T."/>
            <person name="Sivarajan S.R."/>
            <person name="Poveda L."/>
            <person name="Shimizu-Inatsugi R."/>
            <person name="Schlapbach R."/>
            <person name="Sreeman S.M."/>
            <person name="Shimizu K.K."/>
        </authorList>
    </citation>
    <scope>NUCLEOTIDE SEQUENCE</scope>
</reference>
<feature type="active site" description="Charge relay system" evidence="6 7">
    <location>
        <position position="145"/>
    </location>
</feature>
<dbReference type="InterPro" id="IPR023827">
    <property type="entry name" value="Peptidase_S8_Asp-AS"/>
</dbReference>
<dbReference type="Gene3D" id="3.30.70.80">
    <property type="entry name" value="Peptidase S8 propeptide/proteinase inhibitor I9"/>
    <property type="match status" value="1"/>
</dbReference>
<feature type="domain" description="Inhibitor I9" evidence="11">
    <location>
        <begin position="30"/>
        <end position="111"/>
    </location>
</feature>
<evidence type="ECO:0000256" key="7">
    <source>
        <dbReference type="PROSITE-ProRule" id="PRU01240"/>
    </source>
</evidence>
<feature type="domain" description="Peptidase S8/S53" evidence="10">
    <location>
        <begin position="308"/>
        <end position="560"/>
    </location>
</feature>
<evidence type="ECO:0000259" key="11">
    <source>
        <dbReference type="Pfam" id="PF05922"/>
    </source>
</evidence>
<evidence type="ECO:0000256" key="9">
    <source>
        <dbReference type="SAM" id="SignalP"/>
    </source>
</evidence>
<feature type="signal peptide" evidence="9">
    <location>
        <begin position="1"/>
        <end position="23"/>
    </location>
</feature>
<evidence type="ECO:0000313" key="13">
    <source>
        <dbReference type="EMBL" id="GJN30106.1"/>
    </source>
</evidence>
<keyword evidence="3 9" id="KW-0732">Signal</keyword>
<proteinExistence type="inferred from homology"/>
<feature type="domain" description="Subtilisin-like protease fibronectin type-III" evidence="12">
    <location>
        <begin position="730"/>
        <end position="826"/>
    </location>
</feature>
<keyword evidence="5 7" id="KW-0720">Serine protease</keyword>
<dbReference type="GO" id="GO:0006508">
    <property type="term" value="P:proteolysis"/>
    <property type="evidence" value="ECO:0007669"/>
    <property type="project" value="UniProtKB-KW"/>
</dbReference>
<evidence type="ECO:0000256" key="6">
    <source>
        <dbReference type="PIRSR" id="PIRSR615500-1"/>
    </source>
</evidence>
<feature type="compositionally biased region" description="Low complexity" evidence="8">
    <location>
        <begin position="291"/>
        <end position="302"/>
    </location>
</feature>
<dbReference type="Pfam" id="PF05922">
    <property type="entry name" value="Inhibitor_I9"/>
    <property type="match status" value="1"/>
</dbReference>
<sequence length="831" mass="88378">MRAERRSLLALLSLAFLAVGSYAQVKERKNYVVHLAPRDDVEESSTVEEWHRSFLPELTTLQVHKEEGPRIIHSYSHVLNGFAARLSDAEAEALRNKEGCIRLYPEEFLPLATTHSPGYLGLHLGKDGFWSRSGFGRGVVIGLLDTGILPSHPSFNDAGLPPPPKKWKGACEFKAIAGGRGCNNKVIGARAFGSAAVNSTAPPVDDDAGHGTHTASTAAGNFVANAGRARERAHGTAAGMAPARARGRVQGVHAQPVLHHGHRGGARRRRQGRRRRHLLLHQRRWAPVPPSATTSSPSPRSRPWSAAIFVSAAAGNEGPAPGTVCNGAPWMLLTVAAGTMDRAIRTTVTLGNGDRLDGESLYQPRSNHTALPLVVPSDSPDCSALVEEEGQAVAAYGGAGMILMNKAAEGYTTFADAHVLPASHVSHAAGVKIAAYAKSTPHPTASIASRGTVITGSTSPSPSVAFFSSRGPNKASPGILKPDIAGPGMNILAAWAPSEMHPQFADNDVALPFFMESGTSMSTPHLSGIAAIVKSVHPAWSPAMIKSAIMTSSNADGIKDEQYRRASFYAMGAGYVNPARAVDPGLVYDLRADEYISYLCGLGLGDDGVSEATGRRVTCGKLKVITEAELNYPSLVVKLLARPITVRRTVTNVGNAGEVYTGRGGHAQQGCLRRRHATECCGFTKVNEKQSFTVTVRWNGQPAVAGAEGNIKWVSKDHVVRSPVVITEAELNYPSLVVKLLARPITVRRTVTNVGNAGEVYTAVVDMPNKAVSVVVTPPMLRFTKVNEKQSFTVTVRWNGQPAVAGAEGNIKWVSKDHVVRSPVVIPPAKA</sequence>
<evidence type="ECO:0000256" key="2">
    <source>
        <dbReference type="ARBA" id="ARBA00022670"/>
    </source>
</evidence>
<keyword evidence="14" id="KW-1185">Reference proteome</keyword>
<dbReference type="InterPro" id="IPR041469">
    <property type="entry name" value="Subtilisin-like_FN3"/>
</dbReference>
<feature type="domain" description="Peptidase S8/S53" evidence="10">
    <location>
        <begin position="136"/>
        <end position="237"/>
    </location>
</feature>
<feature type="chain" id="PRO_5043752913" description="Subtilisin-like protease SBT1.2" evidence="9">
    <location>
        <begin position="24"/>
        <end position="831"/>
    </location>
</feature>
<dbReference type="PROSITE" id="PS51892">
    <property type="entry name" value="SUBTILASE"/>
    <property type="match status" value="1"/>
</dbReference>
<comment type="caution">
    <text evidence="13">The sequence shown here is derived from an EMBL/GenBank/DDBJ whole genome shotgun (WGS) entry which is preliminary data.</text>
</comment>
<organism evidence="13 14">
    <name type="scientific">Eleusine coracana subsp. coracana</name>
    <dbReference type="NCBI Taxonomy" id="191504"/>
    <lineage>
        <taxon>Eukaryota</taxon>
        <taxon>Viridiplantae</taxon>
        <taxon>Streptophyta</taxon>
        <taxon>Embryophyta</taxon>
        <taxon>Tracheophyta</taxon>
        <taxon>Spermatophyta</taxon>
        <taxon>Magnoliopsida</taxon>
        <taxon>Liliopsida</taxon>
        <taxon>Poales</taxon>
        <taxon>Poaceae</taxon>
        <taxon>PACMAD clade</taxon>
        <taxon>Chloridoideae</taxon>
        <taxon>Cynodonteae</taxon>
        <taxon>Eleusininae</taxon>
        <taxon>Eleusine</taxon>
    </lineage>
</organism>
<dbReference type="PANTHER" id="PTHR10795">
    <property type="entry name" value="PROPROTEIN CONVERTASE SUBTILISIN/KEXIN"/>
    <property type="match status" value="1"/>
</dbReference>
<dbReference type="InterPro" id="IPR045051">
    <property type="entry name" value="SBT"/>
</dbReference>
<evidence type="ECO:0000259" key="12">
    <source>
        <dbReference type="Pfam" id="PF17766"/>
    </source>
</evidence>
<reference evidence="13" key="1">
    <citation type="journal article" date="2018" name="DNA Res.">
        <title>Multiple hybrid de novo genome assembly of finger millet, an orphan allotetraploid crop.</title>
        <authorList>
            <person name="Hatakeyama M."/>
            <person name="Aluri S."/>
            <person name="Balachadran M.T."/>
            <person name="Sivarajan S.R."/>
            <person name="Patrignani A."/>
            <person name="Gruter S."/>
            <person name="Poveda L."/>
            <person name="Shimizu-Inatsugi R."/>
            <person name="Baeten J."/>
            <person name="Francoijs K.J."/>
            <person name="Nataraja K.N."/>
            <person name="Reddy Y.A.N."/>
            <person name="Phadnis S."/>
            <person name="Ravikumar R.L."/>
            <person name="Schlapbach R."/>
            <person name="Sreeman S.M."/>
            <person name="Shimizu K.K."/>
        </authorList>
    </citation>
    <scope>NUCLEOTIDE SEQUENCE</scope>
</reference>
<dbReference type="Gene3D" id="3.40.50.200">
    <property type="entry name" value="Peptidase S8/S53 domain"/>
    <property type="match status" value="2"/>
</dbReference>
<dbReference type="Pfam" id="PF00082">
    <property type="entry name" value="Peptidase_S8"/>
    <property type="match status" value="2"/>
</dbReference>
<gene>
    <name evidence="13" type="primary">gb18385</name>
    <name evidence="13" type="ORF">PR202_gb18385</name>
</gene>
<dbReference type="Gene3D" id="2.60.40.2310">
    <property type="match status" value="2"/>
</dbReference>
<protein>
    <recommendedName>
        <fullName evidence="15">Subtilisin-like protease SBT1.2</fullName>
    </recommendedName>
</protein>
<comment type="similarity">
    <text evidence="1 7">Belongs to the peptidase S8 family.</text>
</comment>
<dbReference type="Proteomes" id="UP001054889">
    <property type="component" value="Unassembled WGS sequence"/>
</dbReference>
<keyword evidence="4 7" id="KW-0378">Hydrolase</keyword>
<dbReference type="InterPro" id="IPR015500">
    <property type="entry name" value="Peptidase_S8_subtilisin-rel"/>
</dbReference>
<evidence type="ECO:0000256" key="1">
    <source>
        <dbReference type="ARBA" id="ARBA00011073"/>
    </source>
</evidence>
<dbReference type="GO" id="GO:0004252">
    <property type="term" value="F:serine-type endopeptidase activity"/>
    <property type="evidence" value="ECO:0007669"/>
    <property type="project" value="UniProtKB-UniRule"/>
</dbReference>
<dbReference type="InterPro" id="IPR010259">
    <property type="entry name" value="S8pro/Inhibitor_I9"/>
</dbReference>
<feature type="active site" description="Charge relay system" evidence="6 7">
    <location>
        <position position="520"/>
    </location>
</feature>
<dbReference type="PROSITE" id="PS00136">
    <property type="entry name" value="SUBTILASE_ASP"/>
    <property type="match status" value="1"/>
</dbReference>
<evidence type="ECO:0000256" key="5">
    <source>
        <dbReference type="ARBA" id="ARBA00022825"/>
    </source>
</evidence>
<evidence type="ECO:0000256" key="8">
    <source>
        <dbReference type="SAM" id="MobiDB-lite"/>
    </source>
</evidence>
<evidence type="ECO:0000313" key="14">
    <source>
        <dbReference type="Proteomes" id="UP001054889"/>
    </source>
</evidence>
<dbReference type="Gene3D" id="3.50.30.30">
    <property type="match status" value="1"/>
</dbReference>
<dbReference type="InterPro" id="IPR036852">
    <property type="entry name" value="Peptidase_S8/S53_dom_sf"/>
</dbReference>
<dbReference type="InterPro" id="IPR037045">
    <property type="entry name" value="S8pro/Inhibitor_I9_sf"/>
</dbReference>
<dbReference type="Pfam" id="PF17766">
    <property type="entry name" value="fn3_6"/>
    <property type="match status" value="2"/>
</dbReference>
<feature type="active site" description="Charge relay system" evidence="6 7">
    <location>
        <position position="210"/>
    </location>
</feature>
<evidence type="ECO:0000256" key="4">
    <source>
        <dbReference type="ARBA" id="ARBA00022801"/>
    </source>
</evidence>
<dbReference type="SUPFAM" id="SSF52743">
    <property type="entry name" value="Subtilisin-like"/>
    <property type="match status" value="1"/>
</dbReference>